<dbReference type="HOGENOM" id="CLU_2104934_0_0_4"/>
<dbReference type="EMBL" id="CP002878">
    <property type="protein sequence ID" value="AEI81002.1"/>
    <property type="molecule type" value="Genomic_DNA"/>
</dbReference>
<name>F8GS63_CUPNN</name>
<sequence length="115" mass="12261">MANFEQRGHTVRALVRMKGQLASALLSTARRPRGSIDVTLINATASLERLHPDCRCAAAYRLRHNAGPAVRSLPEMAAGQTLQDYTLDVVTSILGAVLSIAGRVTASKTIIPPKG</sequence>
<accession>F8GS63</accession>
<gene>
    <name evidence="1" type="ordered locus">CNE_2c20530</name>
</gene>
<dbReference type="KEGG" id="cnc:CNE_2c20530"/>
<organism evidence="1 2">
    <name type="scientific">Cupriavidus necator (strain ATCC 43291 / DSM 13513 / CCUG 52238 / LMG 8453 / N-1)</name>
    <name type="common">Ralstonia eutropha</name>
    <dbReference type="NCBI Taxonomy" id="1042878"/>
    <lineage>
        <taxon>Bacteria</taxon>
        <taxon>Pseudomonadati</taxon>
        <taxon>Pseudomonadota</taxon>
        <taxon>Betaproteobacteria</taxon>
        <taxon>Burkholderiales</taxon>
        <taxon>Burkholderiaceae</taxon>
        <taxon>Cupriavidus</taxon>
    </lineage>
</organism>
<evidence type="ECO:0000313" key="2">
    <source>
        <dbReference type="Proteomes" id="UP000006798"/>
    </source>
</evidence>
<reference evidence="1 2" key="1">
    <citation type="journal article" date="2011" name="J. Bacteriol.">
        <title>Complete genome sequence of the type strain Cupriavidus necator N-1.</title>
        <authorList>
            <person name="Poehlein A."/>
            <person name="Kusian B."/>
            <person name="Friedrich B."/>
            <person name="Daniel R."/>
            <person name="Bowien B."/>
        </authorList>
    </citation>
    <scope>NUCLEOTIDE SEQUENCE [LARGE SCALE GENOMIC DNA]</scope>
    <source>
        <strain evidence="2">ATCC 43291 / DSM 13513 / CCUG 52238 / LMG 8453 / N-1</strain>
    </source>
</reference>
<evidence type="ECO:0000313" key="1">
    <source>
        <dbReference type="EMBL" id="AEI81002.1"/>
    </source>
</evidence>
<proteinExistence type="predicted"/>
<protein>
    <submittedName>
        <fullName evidence="1">Uncharacterized protein</fullName>
    </submittedName>
</protein>
<dbReference type="AlphaFoldDB" id="F8GS63"/>
<dbReference type="Proteomes" id="UP000006798">
    <property type="component" value="Chromosome 2"/>
</dbReference>